<organism evidence="1 2">
    <name type="scientific">Paenimyroides tangerinum</name>
    <dbReference type="NCBI Taxonomy" id="2488728"/>
    <lineage>
        <taxon>Bacteria</taxon>
        <taxon>Pseudomonadati</taxon>
        <taxon>Bacteroidota</taxon>
        <taxon>Flavobacteriia</taxon>
        <taxon>Flavobacteriales</taxon>
        <taxon>Flavobacteriaceae</taxon>
        <taxon>Paenimyroides</taxon>
    </lineage>
</organism>
<keyword evidence="2" id="KW-1185">Reference proteome</keyword>
<sequence length="172" mass="19055">MKLNFLTILCFGIFLFTSCKNDDSNPNPNIPNLPNPEGLISVQEATAMEEAYKLEFYNILNDVKLNNYPGFEGAGRYVWFDLDEVKQYIAYVERHAAENGYNGNLGLRVYMGAKVQNNSISGNPEPRQTVFFVPTIKGPNDDIDRNILSAERLNLGGAGVPDSVDSNVGISN</sequence>
<dbReference type="PROSITE" id="PS51257">
    <property type="entry name" value="PROKAR_LIPOPROTEIN"/>
    <property type="match status" value="1"/>
</dbReference>
<comment type="caution">
    <text evidence="1">The sequence shown here is derived from an EMBL/GenBank/DDBJ whole genome shotgun (WGS) entry which is preliminary data.</text>
</comment>
<proteinExistence type="predicted"/>
<dbReference type="AlphaFoldDB" id="A0A3P3VY51"/>
<name>A0A3P3VY51_9FLAO</name>
<dbReference type="Proteomes" id="UP000275719">
    <property type="component" value="Unassembled WGS sequence"/>
</dbReference>
<reference evidence="1 2" key="1">
    <citation type="submission" date="2018-11" db="EMBL/GenBank/DDBJ databases">
        <title>Flavobacterium sp. nov., YIM 102701-2 draft genome.</title>
        <authorList>
            <person name="Li G."/>
            <person name="Jiang Y."/>
        </authorList>
    </citation>
    <scope>NUCLEOTIDE SEQUENCE [LARGE SCALE GENOMIC DNA]</scope>
    <source>
        <strain evidence="1 2">YIM 102701-2</strain>
    </source>
</reference>
<gene>
    <name evidence="1" type="ORF">EG240_14550</name>
</gene>
<accession>A0A3P3VY51</accession>
<evidence type="ECO:0000313" key="2">
    <source>
        <dbReference type="Proteomes" id="UP000275719"/>
    </source>
</evidence>
<evidence type="ECO:0000313" key="1">
    <source>
        <dbReference type="EMBL" id="RRJ87731.1"/>
    </source>
</evidence>
<dbReference type="RefSeq" id="WP_125020084.1">
    <property type="nucleotide sequence ID" value="NZ_RQVQ01000048.1"/>
</dbReference>
<dbReference type="EMBL" id="RQVQ01000048">
    <property type="protein sequence ID" value="RRJ87731.1"/>
    <property type="molecule type" value="Genomic_DNA"/>
</dbReference>
<dbReference type="OrthoDB" id="1355945at2"/>
<protein>
    <submittedName>
        <fullName evidence="1">Uncharacterized protein</fullName>
    </submittedName>
</protein>